<dbReference type="AlphaFoldDB" id="A0A1I3L2S2"/>
<evidence type="ECO:0000256" key="1">
    <source>
        <dbReference type="ARBA" id="ARBA00023125"/>
    </source>
</evidence>
<dbReference type="EMBL" id="FORM01000002">
    <property type="protein sequence ID" value="SFI79030.1"/>
    <property type="molecule type" value="Genomic_DNA"/>
</dbReference>
<proteinExistence type="predicted"/>
<sequence>MDKKQRIIITMLELVVKQGVHATPMSQVAREANVAVGTIYHYFENKNQIIEEIYNMIYQDYGVVLMANLPNEGFQKQYEAMWLNLYNYFIGNPLAFQFVEFIGVPPIISKEVMDKTVVHFSSVRDFFLNGIKDKHLRDAPLRLVLQYAYGNVVSAVWLKTKGELDMEGDDLKTAIAMSWDCIKNQR</sequence>
<dbReference type="PANTHER" id="PTHR43479:SF11">
    <property type="entry name" value="ACREF_ENVCD OPERON REPRESSOR-RELATED"/>
    <property type="match status" value="1"/>
</dbReference>
<organism evidence="4 5">
    <name type="scientific">Olleya namhaensis</name>
    <dbReference type="NCBI Taxonomy" id="1144750"/>
    <lineage>
        <taxon>Bacteria</taxon>
        <taxon>Pseudomonadati</taxon>
        <taxon>Bacteroidota</taxon>
        <taxon>Flavobacteriia</taxon>
        <taxon>Flavobacteriales</taxon>
        <taxon>Flavobacteriaceae</taxon>
    </lineage>
</organism>
<dbReference type="RefSeq" id="WP_090837755.1">
    <property type="nucleotide sequence ID" value="NZ_CANLBQ010000002.1"/>
</dbReference>
<dbReference type="Proteomes" id="UP000199559">
    <property type="component" value="Unassembled WGS sequence"/>
</dbReference>
<dbReference type="PANTHER" id="PTHR43479">
    <property type="entry name" value="ACREF/ENVCD OPERON REPRESSOR-RELATED"/>
    <property type="match status" value="1"/>
</dbReference>
<keyword evidence="5" id="KW-1185">Reference proteome</keyword>
<evidence type="ECO:0000313" key="5">
    <source>
        <dbReference type="Proteomes" id="UP000199559"/>
    </source>
</evidence>
<feature type="DNA-binding region" description="H-T-H motif" evidence="2">
    <location>
        <begin position="24"/>
        <end position="43"/>
    </location>
</feature>
<dbReference type="PROSITE" id="PS50977">
    <property type="entry name" value="HTH_TETR_2"/>
    <property type="match status" value="1"/>
</dbReference>
<dbReference type="Gene3D" id="1.10.357.10">
    <property type="entry name" value="Tetracycline Repressor, domain 2"/>
    <property type="match status" value="1"/>
</dbReference>
<dbReference type="InterPro" id="IPR054422">
    <property type="entry name" value="TetR-like_HI_0893_C"/>
</dbReference>
<feature type="domain" description="HTH tetR-type" evidence="3">
    <location>
        <begin position="1"/>
        <end position="61"/>
    </location>
</feature>
<protein>
    <submittedName>
        <fullName evidence="4">Transcriptional regulator, TetR family</fullName>
    </submittedName>
</protein>
<dbReference type="InterPro" id="IPR009057">
    <property type="entry name" value="Homeodomain-like_sf"/>
</dbReference>
<accession>A0A1I3L2S2</accession>
<name>A0A1I3L2S2_9FLAO</name>
<dbReference type="PRINTS" id="PR00455">
    <property type="entry name" value="HTHTETR"/>
</dbReference>
<dbReference type="SUPFAM" id="SSF46689">
    <property type="entry name" value="Homeodomain-like"/>
    <property type="match status" value="1"/>
</dbReference>
<dbReference type="GO" id="GO:0003677">
    <property type="term" value="F:DNA binding"/>
    <property type="evidence" value="ECO:0007669"/>
    <property type="project" value="UniProtKB-UniRule"/>
</dbReference>
<dbReference type="Pfam" id="PF00440">
    <property type="entry name" value="TetR_N"/>
    <property type="match status" value="1"/>
</dbReference>
<dbReference type="Pfam" id="PF22604">
    <property type="entry name" value="TetR_HI_0893_C"/>
    <property type="match status" value="1"/>
</dbReference>
<keyword evidence="1 2" id="KW-0238">DNA-binding</keyword>
<dbReference type="InterPro" id="IPR001647">
    <property type="entry name" value="HTH_TetR"/>
</dbReference>
<reference evidence="5" key="1">
    <citation type="submission" date="2016-10" db="EMBL/GenBank/DDBJ databases">
        <authorList>
            <person name="Varghese N."/>
            <person name="Submissions S."/>
        </authorList>
    </citation>
    <scope>NUCLEOTIDE SEQUENCE [LARGE SCALE GENOMIC DNA]</scope>
    <source>
        <strain evidence="5">DSM 28881</strain>
    </source>
</reference>
<evidence type="ECO:0000256" key="2">
    <source>
        <dbReference type="PROSITE-ProRule" id="PRU00335"/>
    </source>
</evidence>
<evidence type="ECO:0000259" key="3">
    <source>
        <dbReference type="PROSITE" id="PS50977"/>
    </source>
</evidence>
<dbReference type="InterPro" id="IPR050624">
    <property type="entry name" value="HTH-type_Tx_Regulator"/>
</dbReference>
<dbReference type="STRING" id="1144750.SAMN05443431_102215"/>
<gene>
    <name evidence="4" type="ORF">SAMN05443431_102215</name>
</gene>
<evidence type="ECO:0000313" key="4">
    <source>
        <dbReference type="EMBL" id="SFI79030.1"/>
    </source>
</evidence>